<keyword evidence="1" id="KW-0812">Transmembrane</keyword>
<evidence type="ECO:0000313" key="3">
    <source>
        <dbReference type="Proteomes" id="UP001054945"/>
    </source>
</evidence>
<keyword evidence="1" id="KW-1133">Transmembrane helix</keyword>
<name>A0AAV4REE4_CAEEX</name>
<keyword evidence="1" id="KW-0472">Membrane</keyword>
<accession>A0AAV4REE4</accession>
<feature type="transmembrane region" description="Helical" evidence="1">
    <location>
        <begin position="13"/>
        <end position="30"/>
    </location>
</feature>
<evidence type="ECO:0000313" key="2">
    <source>
        <dbReference type="EMBL" id="GIY18477.1"/>
    </source>
</evidence>
<organism evidence="2 3">
    <name type="scientific">Caerostris extrusa</name>
    <name type="common">Bark spider</name>
    <name type="synonym">Caerostris bankana</name>
    <dbReference type="NCBI Taxonomy" id="172846"/>
    <lineage>
        <taxon>Eukaryota</taxon>
        <taxon>Metazoa</taxon>
        <taxon>Ecdysozoa</taxon>
        <taxon>Arthropoda</taxon>
        <taxon>Chelicerata</taxon>
        <taxon>Arachnida</taxon>
        <taxon>Araneae</taxon>
        <taxon>Araneomorphae</taxon>
        <taxon>Entelegynae</taxon>
        <taxon>Araneoidea</taxon>
        <taxon>Araneidae</taxon>
        <taxon>Caerostris</taxon>
    </lineage>
</organism>
<dbReference type="EMBL" id="BPLR01007631">
    <property type="protein sequence ID" value="GIY18477.1"/>
    <property type="molecule type" value="Genomic_DNA"/>
</dbReference>
<protein>
    <submittedName>
        <fullName evidence="2">Uncharacterized protein</fullName>
    </submittedName>
</protein>
<gene>
    <name evidence="2" type="ORF">CEXT_13201</name>
</gene>
<feature type="non-terminal residue" evidence="2">
    <location>
        <position position="1"/>
    </location>
</feature>
<dbReference type="Proteomes" id="UP001054945">
    <property type="component" value="Unassembled WGS sequence"/>
</dbReference>
<evidence type="ECO:0000256" key="1">
    <source>
        <dbReference type="SAM" id="Phobius"/>
    </source>
</evidence>
<proteinExistence type="predicted"/>
<sequence length="133" mass="15352">TLAKRISESKSELLFAYSHLMLLLVAIRLCRKHLIFIDLNLQPVKLKSKAADLSGKAVKPFSNKENYKRPKDGKNLYIISNSSSFKNGPNQNARQKNLNKYNRIMTKIYSQRLKTETLKGKVNHQRHEILINS</sequence>
<keyword evidence="3" id="KW-1185">Reference proteome</keyword>
<comment type="caution">
    <text evidence="2">The sequence shown here is derived from an EMBL/GenBank/DDBJ whole genome shotgun (WGS) entry which is preliminary data.</text>
</comment>
<dbReference type="AlphaFoldDB" id="A0AAV4REE4"/>
<reference evidence="2 3" key="1">
    <citation type="submission" date="2021-06" db="EMBL/GenBank/DDBJ databases">
        <title>Caerostris extrusa draft genome.</title>
        <authorList>
            <person name="Kono N."/>
            <person name="Arakawa K."/>
        </authorList>
    </citation>
    <scope>NUCLEOTIDE SEQUENCE [LARGE SCALE GENOMIC DNA]</scope>
</reference>